<dbReference type="PANTHER" id="PTHR43767:SF1">
    <property type="entry name" value="NONRIBOSOMAL PEPTIDE SYNTHASE PES1 (EUROFUNG)-RELATED"/>
    <property type="match status" value="1"/>
</dbReference>
<reference evidence="2" key="1">
    <citation type="submission" date="2023-05" db="EMBL/GenBank/DDBJ databases">
        <title>Anaerotaeda fermentans gen. nov., sp. nov., a novel anaerobic planctomycete of the new family within the order Sedimentisphaerales isolated from Taman Peninsula, Russia.</title>
        <authorList>
            <person name="Khomyakova M.A."/>
            <person name="Merkel A.Y."/>
            <person name="Slobodkin A.I."/>
        </authorList>
    </citation>
    <scope>NUCLEOTIDE SEQUENCE</scope>
    <source>
        <strain evidence="2">M17dextr</strain>
    </source>
</reference>
<accession>A0AAW6TWG0</accession>
<protein>
    <submittedName>
        <fullName evidence="2">Class I adenylate-forming enzyme family protein</fullName>
    </submittedName>
</protein>
<dbReference type="AlphaFoldDB" id="A0AAW6TWG0"/>
<evidence type="ECO:0000313" key="2">
    <source>
        <dbReference type="EMBL" id="MDI6450023.1"/>
    </source>
</evidence>
<feature type="domain" description="AMP-dependent synthetase/ligase" evidence="1">
    <location>
        <begin position="24"/>
        <end position="403"/>
    </location>
</feature>
<comment type="caution">
    <text evidence="2">The sequence shown here is derived from an EMBL/GenBank/DDBJ whole genome shotgun (WGS) entry which is preliminary data.</text>
</comment>
<proteinExistence type="predicted"/>
<dbReference type="RefSeq" id="WP_349245431.1">
    <property type="nucleotide sequence ID" value="NZ_JASCXX010000015.1"/>
</dbReference>
<gene>
    <name evidence="2" type="ORF">QJ522_13270</name>
</gene>
<dbReference type="InterPro" id="IPR045851">
    <property type="entry name" value="AMP-bd_C_sf"/>
</dbReference>
<dbReference type="PANTHER" id="PTHR43767">
    <property type="entry name" value="LONG-CHAIN-FATTY-ACID--COA LIGASE"/>
    <property type="match status" value="1"/>
</dbReference>
<keyword evidence="3" id="KW-1185">Reference proteome</keyword>
<dbReference type="InterPro" id="IPR042099">
    <property type="entry name" value="ANL_N_sf"/>
</dbReference>
<dbReference type="Pfam" id="PF00501">
    <property type="entry name" value="AMP-binding"/>
    <property type="match status" value="1"/>
</dbReference>
<dbReference type="Proteomes" id="UP001431776">
    <property type="component" value="Unassembled WGS sequence"/>
</dbReference>
<dbReference type="PROSITE" id="PS00455">
    <property type="entry name" value="AMP_BINDING"/>
    <property type="match status" value="1"/>
</dbReference>
<dbReference type="InterPro" id="IPR000873">
    <property type="entry name" value="AMP-dep_synth/lig_dom"/>
</dbReference>
<dbReference type="Gene3D" id="3.40.50.12780">
    <property type="entry name" value="N-terminal domain of ligase-like"/>
    <property type="match status" value="1"/>
</dbReference>
<organism evidence="2 3">
    <name type="scientific">Anaerobaca lacustris</name>
    <dbReference type="NCBI Taxonomy" id="3044600"/>
    <lineage>
        <taxon>Bacteria</taxon>
        <taxon>Pseudomonadati</taxon>
        <taxon>Planctomycetota</taxon>
        <taxon>Phycisphaerae</taxon>
        <taxon>Sedimentisphaerales</taxon>
        <taxon>Anaerobacaceae</taxon>
        <taxon>Anaerobaca</taxon>
    </lineage>
</organism>
<dbReference type="SUPFAM" id="SSF56801">
    <property type="entry name" value="Acetyl-CoA synthetase-like"/>
    <property type="match status" value="1"/>
</dbReference>
<dbReference type="GO" id="GO:0016878">
    <property type="term" value="F:acid-thiol ligase activity"/>
    <property type="evidence" value="ECO:0007669"/>
    <property type="project" value="UniProtKB-ARBA"/>
</dbReference>
<sequence length="600" mass="67612">MEIALKHRNLIDLFEESTLRVASPDKVCTEILSADRHETLTFGQLRAQTHAFAHRLAQQEGIGPRDRVALVSKNRTDWDVALWGVLLAGAVPVLIDPERGPQGVIAHLEATDARGLILADDYATRPDREELTSYAETKGLRVIPMTGRPLGEGDCREPHDLGSIHKEILPDDTAVVLCTSGTTGDPREVELTHANLIANLEGSLRRVDLGPRDVLGHILPPHHSFGLTVGKMLPLLAAATGIYTNRYREVADLIRDRRITIFIAIPALFTTLARKLEDGLDRKKRDSAILRFLDRHFPRCVGRQIRRKQGWTGLRFFLSGAAPMPRWVLDTLWRRGFRMYEGYGTTENSPVYGFNERLEKLGSVGRPIDTLSVKIVDEENRTLAPHQKGEICLGGPCIMKGYYRNPQATEAAIRTDSESVRWLHTGDLGYLDEDGYLYITGRKKYLIILPGGKNVNPERVETALSQARFVKEVLVVPTRRTDPDGVMEETMRALVHPAWETLEDHTRRPKHELLSEPHTIKGLVWESIRCCQSENKHLSGFERIAAHQLEIHENEFAKTSTGKIRREQYIDLAHLEAKHTPVVGYSHRPSHTRDQDVTAV</sequence>
<dbReference type="Pfam" id="PF23562">
    <property type="entry name" value="AMP-binding_C_3"/>
    <property type="match status" value="1"/>
</dbReference>
<dbReference type="InterPro" id="IPR050237">
    <property type="entry name" value="ATP-dep_AMP-bd_enzyme"/>
</dbReference>
<name>A0AAW6TWG0_9BACT</name>
<dbReference type="EMBL" id="JASCXX010000015">
    <property type="protein sequence ID" value="MDI6450023.1"/>
    <property type="molecule type" value="Genomic_DNA"/>
</dbReference>
<evidence type="ECO:0000259" key="1">
    <source>
        <dbReference type="Pfam" id="PF00501"/>
    </source>
</evidence>
<dbReference type="Gene3D" id="3.30.300.30">
    <property type="match status" value="1"/>
</dbReference>
<dbReference type="InterPro" id="IPR020845">
    <property type="entry name" value="AMP-binding_CS"/>
</dbReference>
<evidence type="ECO:0000313" key="3">
    <source>
        <dbReference type="Proteomes" id="UP001431776"/>
    </source>
</evidence>